<dbReference type="EMBL" id="PCXL01000026">
    <property type="protein sequence ID" value="PIR37289.1"/>
    <property type="molecule type" value="Genomic_DNA"/>
</dbReference>
<dbReference type="SUPFAM" id="SSF158446">
    <property type="entry name" value="IVS-encoded protein-like"/>
    <property type="match status" value="1"/>
</dbReference>
<accession>A0A2H0QSJ7</accession>
<comment type="caution">
    <text evidence="1">The sequence shown here is derived from an EMBL/GenBank/DDBJ whole genome shotgun (WGS) entry which is preliminary data.</text>
</comment>
<dbReference type="InterPro" id="IPR036583">
    <property type="entry name" value="23S_rRNA_IVS_sf"/>
</dbReference>
<organism evidence="1 2">
    <name type="scientific">Candidatus Zambryskibacteria bacterium CG10_big_fil_rev_8_21_14_0_10_42_12</name>
    <dbReference type="NCBI Taxonomy" id="1975115"/>
    <lineage>
        <taxon>Bacteria</taxon>
        <taxon>Candidatus Zambryskiibacteriota</taxon>
    </lineage>
</organism>
<gene>
    <name evidence="1" type="ORF">COV34_03575</name>
</gene>
<dbReference type="PANTHER" id="PTHR38471">
    <property type="entry name" value="FOUR HELIX BUNDLE PROTEIN"/>
    <property type="match status" value="1"/>
</dbReference>
<dbReference type="CDD" id="cd16377">
    <property type="entry name" value="23S_rRNA_IVP_like"/>
    <property type="match status" value="1"/>
</dbReference>
<protein>
    <recommendedName>
        <fullName evidence="3">Four helix bundle protein</fullName>
    </recommendedName>
</protein>
<dbReference type="AlphaFoldDB" id="A0A2H0QSJ7"/>
<dbReference type="NCBIfam" id="NF008911">
    <property type="entry name" value="PRK12275.1-2"/>
    <property type="match status" value="1"/>
</dbReference>
<sequence length="119" mass="13707">MTSYKELRVWQEAKDLSISVYKQTQDFPKSELYGLISQLRRSAVSVPSNIAEGRHRGTRKDFIQFLRIANGSLAELETQLNIAHELNYIKDIDYKNFTNHISTVSKMLNGMIKKLEAKS</sequence>
<dbReference type="Gene3D" id="1.20.1440.60">
    <property type="entry name" value="23S rRNA-intervening sequence"/>
    <property type="match status" value="1"/>
</dbReference>
<evidence type="ECO:0000313" key="2">
    <source>
        <dbReference type="Proteomes" id="UP000231333"/>
    </source>
</evidence>
<dbReference type="NCBIfam" id="TIGR02436">
    <property type="entry name" value="four helix bundle protein"/>
    <property type="match status" value="1"/>
</dbReference>
<dbReference type="PANTHER" id="PTHR38471:SF2">
    <property type="entry name" value="FOUR HELIX BUNDLE PROTEIN"/>
    <property type="match status" value="1"/>
</dbReference>
<dbReference type="InterPro" id="IPR012657">
    <property type="entry name" value="23S_rRNA-intervening_sequence"/>
</dbReference>
<proteinExistence type="predicted"/>
<evidence type="ECO:0008006" key="3">
    <source>
        <dbReference type="Google" id="ProtNLM"/>
    </source>
</evidence>
<dbReference type="Proteomes" id="UP000231333">
    <property type="component" value="Unassembled WGS sequence"/>
</dbReference>
<reference evidence="1 2" key="1">
    <citation type="submission" date="2017-09" db="EMBL/GenBank/DDBJ databases">
        <title>Depth-based differentiation of microbial function through sediment-hosted aquifers and enrichment of novel symbionts in the deep terrestrial subsurface.</title>
        <authorList>
            <person name="Probst A.J."/>
            <person name="Ladd B."/>
            <person name="Jarett J.K."/>
            <person name="Geller-Mcgrath D.E."/>
            <person name="Sieber C.M."/>
            <person name="Emerson J.B."/>
            <person name="Anantharaman K."/>
            <person name="Thomas B.C."/>
            <person name="Malmstrom R."/>
            <person name="Stieglmeier M."/>
            <person name="Klingl A."/>
            <person name="Woyke T."/>
            <person name="Ryan C.M."/>
            <person name="Banfield J.F."/>
        </authorList>
    </citation>
    <scope>NUCLEOTIDE SEQUENCE [LARGE SCALE GENOMIC DNA]</scope>
    <source>
        <strain evidence="1">CG10_big_fil_rev_8_21_14_0_10_42_12</strain>
    </source>
</reference>
<name>A0A2H0QSJ7_9BACT</name>
<evidence type="ECO:0000313" key="1">
    <source>
        <dbReference type="EMBL" id="PIR37289.1"/>
    </source>
</evidence>
<dbReference type="Pfam" id="PF05635">
    <property type="entry name" value="23S_rRNA_IVP"/>
    <property type="match status" value="1"/>
</dbReference>